<accession>Q8WZT7</accession>
<dbReference type="PANTHER" id="PTHR33112">
    <property type="entry name" value="DOMAIN PROTEIN, PUTATIVE-RELATED"/>
    <property type="match status" value="1"/>
</dbReference>
<organism evidence="3">
    <name type="scientific">Neurospora crassa</name>
    <dbReference type="NCBI Taxonomy" id="5141"/>
    <lineage>
        <taxon>Eukaryota</taxon>
        <taxon>Fungi</taxon>
        <taxon>Dikarya</taxon>
        <taxon>Ascomycota</taxon>
        <taxon>Pezizomycotina</taxon>
        <taxon>Sordariomycetes</taxon>
        <taxon>Sordariomycetidae</taxon>
        <taxon>Sordariales</taxon>
        <taxon>Sordariaceae</taxon>
        <taxon>Neurospora</taxon>
    </lineage>
</organism>
<evidence type="ECO:0000259" key="2">
    <source>
        <dbReference type="Pfam" id="PF06985"/>
    </source>
</evidence>
<name>Q8WZT7_NEUCS</name>
<proteinExistence type="predicted"/>
<dbReference type="EMBL" id="AL669989">
    <property type="protein sequence ID" value="CAD21086.1"/>
    <property type="molecule type" value="Genomic_DNA"/>
</dbReference>
<reference evidence="3" key="2">
    <citation type="submission" date="2002-01" db="EMBL/GenBank/DDBJ databases">
        <authorList>
            <person name="German Neurospora genome project"/>
        </authorList>
    </citation>
    <scope>NUCLEOTIDE SEQUENCE</scope>
</reference>
<dbReference type="PANTHER" id="PTHR33112:SF12">
    <property type="entry name" value="HETEROKARYON INCOMPATIBILITY DOMAIN-CONTAINING PROTEIN"/>
    <property type="match status" value="1"/>
</dbReference>
<evidence type="ECO:0000313" key="3">
    <source>
        <dbReference type="EMBL" id="CAD21086.1"/>
    </source>
</evidence>
<dbReference type="VEuPathDB" id="FungiDB:NCU11054"/>
<feature type="compositionally biased region" description="Polar residues" evidence="1">
    <location>
        <begin position="1"/>
        <end position="20"/>
    </location>
</feature>
<dbReference type="InterPro" id="IPR010730">
    <property type="entry name" value="HET"/>
</dbReference>
<evidence type="ECO:0000256" key="1">
    <source>
        <dbReference type="SAM" id="MobiDB-lite"/>
    </source>
</evidence>
<sequence>MGPSISSNRERSAQQAGETTDGTHDGPRQLVQITETPLSQNTNSVELCSRCEGIDFDAIFSNIAPSDSYESGSTYSLHLGQLKKEATCVLCRFFYTMRYPADRETEGYSLRSFPLGGAWTASAAYSVLRYAPSMVLCVLSGDPVVFEPGLPGHPFTSTEIFAPPPDQYWIVPQSFTAAPFFGHAKRGLSAVPFSPTLINYPLLRAWCEHCDLHHSTCASATQTEHRPDKQGVGPVIRCIDCRTREVVEIQTSYRFFALSYVWGKQPALKSEYALVRRGTRETASASGKRQLPSVVPAVIEDAMIMVTSLGGRYLWVDQFCIDQDDPDDKHAQIGNMAAIFEGAYATIVAFSATDSASGLPGVRNLARKPYPSVTHLKHPISALRPSAISSAKLVTASVWMTRGWTYQEAILSRRLLIVTDYQVEFICSDAVWHECTLPEMKTGSLSRLEFLVPRPPMYLLEAITPIRKSAGRIPMSIDFLNKHIMEYNRRQLTYQSDTLKAITGLLSRISLPTYLGIPFLNPIELDVSLSHTLAVEMALSRFLVGLTWYPVHEGRKHLQRRYAFPSWSWLGWEGQVGFRFQNELIYFYDEEDPTKKPQPRARVSVQITNQVTHTKGEETLVPLEYLLSETLWGKRSTSILPHLTNYLWVEGQVIKMTFTMGRGEQSGFFVPKSYHPPIPPMSVWYNMTRLSFRNCNPERPDLSTTMYERIMTEQWDCLLLVTKSSLSRLSYFLILDKVQRDENVEAEDCHYAVGSAGLHFYGSAFDDLPWADPSLRRRIKLC</sequence>
<feature type="domain" description="Heterokaryon incompatibility" evidence="2">
    <location>
        <begin position="255"/>
        <end position="408"/>
    </location>
</feature>
<reference evidence="3" key="1">
    <citation type="submission" date="2002-01" db="EMBL/GenBank/DDBJ databases">
        <authorList>
            <person name="Schulte U."/>
            <person name="Aign V."/>
            <person name="Hoheisel J."/>
            <person name="Brandt P."/>
            <person name="Fartmann B."/>
            <person name="Holland R."/>
            <person name="Nyakatura G."/>
            <person name="Mewes H.W."/>
            <person name="Mannhaupt G."/>
        </authorList>
    </citation>
    <scope>NUCLEOTIDE SEQUENCE</scope>
</reference>
<protein>
    <submittedName>
        <fullName evidence="3">Related to tol protein</fullName>
    </submittedName>
</protein>
<feature type="region of interest" description="Disordered" evidence="1">
    <location>
        <begin position="1"/>
        <end position="27"/>
    </location>
</feature>
<dbReference type="AlphaFoldDB" id="Q8WZT7"/>
<gene>
    <name evidence="3" type="primary">B8L21.010</name>
</gene>
<dbReference type="Pfam" id="PF06985">
    <property type="entry name" value="HET"/>
    <property type="match status" value="1"/>
</dbReference>